<dbReference type="EC" id="3.6.1.22" evidence="4"/>
<reference evidence="12" key="1">
    <citation type="submission" date="2017-05" db="EMBL/GenBank/DDBJ databases">
        <authorList>
            <person name="Barney B.M."/>
        </authorList>
    </citation>
    <scope>NUCLEOTIDE SEQUENCE [LARGE SCALE GENOMIC DNA]</scope>
    <source>
        <strain evidence="12">PSBB022</strain>
    </source>
</reference>
<evidence type="ECO:0000313" key="12">
    <source>
        <dbReference type="Proteomes" id="UP000216101"/>
    </source>
</evidence>
<dbReference type="EMBL" id="NHNI01000001">
    <property type="protein sequence ID" value="OZY85544.1"/>
    <property type="molecule type" value="Genomic_DNA"/>
</dbReference>
<dbReference type="NCBIfam" id="NF001299">
    <property type="entry name" value="PRK00241.1"/>
    <property type="match status" value="1"/>
</dbReference>
<dbReference type="InterPro" id="IPR015375">
    <property type="entry name" value="NADH_PPase-like_N"/>
</dbReference>
<evidence type="ECO:0000256" key="4">
    <source>
        <dbReference type="ARBA" id="ARBA00012381"/>
    </source>
</evidence>
<comment type="catalytic activity">
    <reaction evidence="9">
        <text>a 5'-end NAD(+)-phospho-ribonucleoside in mRNA + H2O = a 5'-end phospho-adenosine-phospho-ribonucleoside in mRNA + beta-nicotinamide D-ribonucleotide + 2 H(+)</text>
        <dbReference type="Rhea" id="RHEA:60876"/>
        <dbReference type="Rhea" id="RHEA-COMP:15698"/>
        <dbReference type="Rhea" id="RHEA-COMP:15719"/>
        <dbReference type="ChEBI" id="CHEBI:14649"/>
        <dbReference type="ChEBI" id="CHEBI:15377"/>
        <dbReference type="ChEBI" id="CHEBI:15378"/>
        <dbReference type="ChEBI" id="CHEBI:144029"/>
        <dbReference type="ChEBI" id="CHEBI:144051"/>
    </reaction>
    <physiologicalReaction direction="left-to-right" evidence="9">
        <dbReference type="Rhea" id="RHEA:60877"/>
    </physiologicalReaction>
</comment>
<dbReference type="PANTHER" id="PTHR42904">
    <property type="entry name" value="NUDIX HYDROLASE, NUDC SUBFAMILY"/>
    <property type="match status" value="1"/>
</dbReference>
<evidence type="ECO:0000256" key="9">
    <source>
        <dbReference type="ARBA" id="ARBA00023679"/>
    </source>
</evidence>
<dbReference type="Pfam" id="PF09296">
    <property type="entry name" value="NUDIX-like"/>
    <property type="match status" value="1"/>
</dbReference>
<organism evidence="11 12">
    <name type="scientific">Cellvibrio mixtus</name>
    <dbReference type="NCBI Taxonomy" id="39650"/>
    <lineage>
        <taxon>Bacteria</taxon>
        <taxon>Pseudomonadati</taxon>
        <taxon>Pseudomonadota</taxon>
        <taxon>Gammaproteobacteria</taxon>
        <taxon>Cellvibrionales</taxon>
        <taxon>Cellvibrionaceae</taxon>
        <taxon>Cellvibrio</taxon>
    </lineage>
</organism>
<keyword evidence="6" id="KW-0378">Hydrolase</keyword>
<evidence type="ECO:0000259" key="10">
    <source>
        <dbReference type="PROSITE" id="PS51462"/>
    </source>
</evidence>
<dbReference type="GO" id="GO:0006742">
    <property type="term" value="P:NADP+ catabolic process"/>
    <property type="evidence" value="ECO:0007669"/>
    <property type="project" value="TreeGrafter"/>
</dbReference>
<keyword evidence="7" id="KW-0460">Magnesium</keyword>
<dbReference type="InterPro" id="IPR000086">
    <property type="entry name" value="NUDIX_hydrolase_dom"/>
</dbReference>
<dbReference type="PROSITE" id="PS51462">
    <property type="entry name" value="NUDIX"/>
    <property type="match status" value="1"/>
</dbReference>
<dbReference type="RefSeq" id="WP_094983426.1">
    <property type="nucleotide sequence ID" value="NZ_NHNI01000001.1"/>
</dbReference>
<feature type="domain" description="Nudix hydrolase" evidence="10">
    <location>
        <begin position="154"/>
        <end position="277"/>
    </location>
</feature>
<evidence type="ECO:0000256" key="7">
    <source>
        <dbReference type="ARBA" id="ARBA00022842"/>
    </source>
</evidence>
<comment type="similarity">
    <text evidence="3">Belongs to the Nudix hydrolase family. NudC subfamily.</text>
</comment>
<dbReference type="InterPro" id="IPR049734">
    <property type="entry name" value="NudC-like_C"/>
</dbReference>
<keyword evidence="8" id="KW-0520">NAD</keyword>
<keyword evidence="5" id="KW-0479">Metal-binding</keyword>
<dbReference type="AlphaFoldDB" id="A0A266Q6N4"/>
<comment type="cofactor">
    <cofactor evidence="1">
        <name>Mg(2+)</name>
        <dbReference type="ChEBI" id="CHEBI:18420"/>
    </cofactor>
</comment>
<dbReference type="Gene3D" id="3.90.79.20">
    <property type="match status" value="1"/>
</dbReference>
<dbReference type="Gene3D" id="3.90.79.10">
    <property type="entry name" value="Nucleoside Triphosphate Pyrophosphohydrolase"/>
    <property type="match status" value="1"/>
</dbReference>
<evidence type="ECO:0000256" key="8">
    <source>
        <dbReference type="ARBA" id="ARBA00023027"/>
    </source>
</evidence>
<protein>
    <recommendedName>
        <fullName evidence="4">NAD(+) diphosphatase</fullName>
        <ecNumber evidence="4">3.6.1.22</ecNumber>
    </recommendedName>
</protein>
<proteinExistence type="inferred from homology"/>
<dbReference type="InterPro" id="IPR015376">
    <property type="entry name" value="Znr_NADH_PPase"/>
</dbReference>
<dbReference type="GO" id="GO:0005829">
    <property type="term" value="C:cytosol"/>
    <property type="evidence" value="ECO:0007669"/>
    <property type="project" value="TreeGrafter"/>
</dbReference>
<dbReference type="InterPro" id="IPR020084">
    <property type="entry name" value="NUDIX_hydrolase_CS"/>
</dbReference>
<dbReference type="Pfam" id="PF00293">
    <property type="entry name" value="NUDIX"/>
    <property type="match status" value="1"/>
</dbReference>
<evidence type="ECO:0000256" key="2">
    <source>
        <dbReference type="ARBA" id="ARBA00001947"/>
    </source>
</evidence>
<dbReference type="GO" id="GO:0019677">
    <property type="term" value="P:NAD+ catabolic process"/>
    <property type="evidence" value="ECO:0007669"/>
    <property type="project" value="TreeGrafter"/>
</dbReference>
<comment type="cofactor">
    <cofactor evidence="2">
        <name>Zn(2+)</name>
        <dbReference type="ChEBI" id="CHEBI:29105"/>
    </cofactor>
</comment>
<name>A0A266Q6N4_9GAMM</name>
<dbReference type="GO" id="GO:0046872">
    <property type="term" value="F:metal ion binding"/>
    <property type="evidence" value="ECO:0007669"/>
    <property type="project" value="UniProtKB-KW"/>
</dbReference>
<dbReference type="CDD" id="cd03429">
    <property type="entry name" value="NUDIX_NADH_pyrophosphatase_Nudt13"/>
    <property type="match status" value="1"/>
</dbReference>
<evidence type="ECO:0000256" key="1">
    <source>
        <dbReference type="ARBA" id="ARBA00001946"/>
    </source>
</evidence>
<sequence length="289" mass="32561">MSIEFDLTSFEFHANHIAPIASRNRRFILVAATPTLRCDLLLCQAGHLALADTMQAALPGLSILSEHYLGVLAGEDLWVRVVDAGCVVEGYEWLGLRSQLEILSPPFFQLAGRALQIAQWFYDHQYCGRCGRATQQDEIDRATCCAHCSLRFYPRLSPCMIVLVTRGDELLLAHHQRATRVVYSTLAGFVEAGESVEDCVRREVMEEVGVTVGELHYFQSQPWPFPSQLMLGFFAIYESGEINVDPQEIRDAKWFRYDQLPAIPAKASVAGQLIAHYVRQRQQLSLTTQ</sequence>
<dbReference type="Pfam" id="PF09297">
    <property type="entry name" value="Zn_ribbon_NUD"/>
    <property type="match status" value="1"/>
</dbReference>
<keyword evidence="12" id="KW-1185">Reference proteome</keyword>
<dbReference type="Proteomes" id="UP000216101">
    <property type="component" value="Unassembled WGS sequence"/>
</dbReference>
<evidence type="ECO:0000256" key="6">
    <source>
        <dbReference type="ARBA" id="ARBA00022801"/>
    </source>
</evidence>
<dbReference type="GO" id="GO:0035529">
    <property type="term" value="F:NADH pyrophosphatase activity"/>
    <property type="evidence" value="ECO:0007669"/>
    <property type="project" value="TreeGrafter"/>
</dbReference>
<dbReference type="PANTHER" id="PTHR42904:SF6">
    <property type="entry name" value="NAD-CAPPED RNA HYDROLASE NUDT12"/>
    <property type="match status" value="1"/>
</dbReference>
<accession>A0A266Q6N4</accession>
<dbReference type="InterPro" id="IPR015797">
    <property type="entry name" value="NUDIX_hydrolase-like_dom_sf"/>
</dbReference>
<dbReference type="PROSITE" id="PS00893">
    <property type="entry name" value="NUDIX_BOX"/>
    <property type="match status" value="1"/>
</dbReference>
<comment type="caution">
    <text evidence="11">The sequence shown here is derived from an EMBL/GenBank/DDBJ whole genome shotgun (WGS) entry which is preliminary data.</text>
</comment>
<gene>
    <name evidence="11" type="ORF">CBP51_00375</name>
</gene>
<dbReference type="SUPFAM" id="SSF55811">
    <property type="entry name" value="Nudix"/>
    <property type="match status" value="2"/>
</dbReference>
<evidence type="ECO:0000256" key="3">
    <source>
        <dbReference type="ARBA" id="ARBA00009595"/>
    </source>
</evidence>
<dbReference type="InterPro" id="IPR050241">
    <property type="entry name" value="NAD-cap_RNA_hydrolase_NudC"/>
</dbReference>
<evidence type="ECO:0000256" key="5">
    <source>
        <dbReference type="ARBA" id="ARBA00022723"/>
    </source>
</evidence>
<evidence type="ECO:0000313" key="11">
    <source>
        <dbReference type="EMBL" id="OZY85544.1"/>
    </source>
</evidence>